<feature type="domain" description="NAD-dependent epimerase/dehydratase" evidence="1">
    <location>
        <begin position="8"/>
        <end position="241"/>
    </location>
</feature>
<dbReference type="InterPro" id="IPR051783">
    <property type="entry name" value="NAD(P)-dependent_oxidoreduct"/>
</dbReference>
<comment type="caution">
    <text evidence="2">The sequence shown here is derived from an EMBL/GenBank/DDBJ whole genome shotgun (WGS) entry which is preliminary data.</text>
</comment>
<keyword evidence="2" id="KW-0413">Isomerase</keyword>
<evidence type="ECO:0000313" key="3">
    <source>
        <dbReference type="Proteomes" id="UP000320176"/>
    </source>
</evidence>
<protein>
    <submittedName>
        <fullName evidence="2">3 beta-hydroxysteroid dehydrogenase/Delta 5--&gt;4-isomerase</fullName>
    </submittedName>
</protein>
<gene>
    <name evidence="2" type="ORF">Pla52n_43340</name>
</gene>
<reference evidence="2 3" key="1">
    <citation type="submission" date="2019-02" db="EMBL/GenBank/DDBJ databases">
        <title>Deep-cultivation of Planctomycetes and their phenomic and genomic characterization uncovers novel biology.</title>
        <authorList>
            <person name="Wiegand S."/>
            <person name="Jogler M."/>
            <person name="Boedeker C."/>
            <person name="Pinto D."/>
            <person name="Vollmers J."/>
            <person name="Rivas-Marin E."/>
            <person name="Kohn T."/>
            <person name="Peeters S.H."/>
            <person name="Heuer A."/>
            <person name="Rast P."/>
            <person name="Oberbeckmann S."/>
            <person name="Bunk B."/>
            <person name="Jeske O."/>
            <person name="Meyerdierks A."/>
            <person name="Storesund J.E."/>
            <person name="Kallscheuer N."/>
            <person name="Luecker S."/>
            <person name="Lage O.M."/>
            <person name="Pohl T."/>
            <person name="Merkel B.J."/>
            <person name="Hornburger P."/>
            <person name="Mueller R.-W."/>
            <person name="Bruemmer F."/>
            <person name="Labrenz M."/>
            <person name="Spormann A.M."/>
            <person name="Op Den Camp H."/>
            <person name="Overmann J."/>
            <person name="Amann R."/>
            <person name="Jetten M.S.M."/>
            <person name="Mascher T."/>
            <person name="Medema M.H."/>
            <person name="Devos D.P."/>
            <person name="Kaster A.-K."/>
            <person name="Ovreas L."/>
            <person name="Rohde M."/>
            <person name="Galperin M.Y."/>
            <person name="Jogler C."/>
        </authorList>
    </citation>
    <scope>NUCLEOTIDE SEQUENCE [LARGE SCALE GENOMIC DNA]</scope>
    <source>
        <strain evidence="2 3">Pla52n</strain>
    </source>
</reference>
<keyword evidence="3" id="KW-1185">Reference proteome</keyword>
<dbReference type="GO" id="GO:0005737">
    <property type="term" value="C:cytoplasm"/>
    <property type="evidence" value="ECO:0007669"/>
    <property type="project" value="TreeGrafter"/>
</dbReference>
<dbReference type="GO" id="GO:0016853">
    <property type="term" value="F:isomerase activity"/>
    <property type="evidence" value="ECO:0007669"/>
    <property type="project" value="UniProtKB-KW"/>
</dbReference>
<dbReference type="InterPro" id="IPR001509">
    <property type="entry name" value="Epimerase_deHydtase"/>
</dbReference>
<dbReference type="RefSeq" id="WP_146521492.1">
    <property type="nucleotide sequence ID" value="NZ_CP151726.1"/>
</dbReference>
<dbReference type="SUPFAM" id="SSF51735">
    <property type="entry name" value="NAD(P)-binding Rossmann-fold domains"/>
    <property type="match status" value="1"/>
</dbReference>
<dbReference type="Gene3D" id="3.40.50.720">
    <property type="entry name" value="NAD(P)-binding Rossmann-like Domain"/>
    <property type="match status" value="1"/>
</dbReference>
<dbReference type="Pfam" id="PF01370">
    <property type="entry name" value="Epimerase"/>
    <property type="match status" value="1"/>
</dbReference>
<evidence type="ECO:0000313" key="2">
    <source>
        <dbReference type="EMBL" id="TWU00964.1"/>
    </source>
</evidence>
<dbReference type="EMBL" id="SJPN01000005">
    <property type="protein sequence ID" value="TWU00964.1"/>
    <property type="molecule type" value="Genomic_DNA"/>
</dbReference>
<dbReference type="InterPro" id="IPR036291">
    <property type="entry name" value="NAD(P)-bd_dom_sf"/>
</dbReference>
<sequence length="339" mass="37978">MSSDAAPIFVTGGTGFIGTRLVQTLIGQEYRVRVLTRRGPETADTSWLSHERIELVHGDITDVGSLIRGMQGCDRVLHLAAYAKNWAPSRDIYNQINVEGMRNVFAAAEQVGVRRVVWTSTIMTLGPSTPGKVGDERMPRSSNEFLTGYEESKWLAEQEAFRWTDRGFPVVIVNPTRVYGPGPLTEGNALAKLIDDYNRGRVPILFNRGVNVGNYVLVDDVVQGHLLALEKGRVGERYILGGTNVSLRDFFRAIDGVTGRTHWQIPTFKFGPLLLSHLMELRARWFGAYPLITPGWVRTFATDWAFSSDKAIEELGYRPTPLKDGLKLTCQWLQQMHGK</sequence>
<dbReference type="Proteomes" id="UP000320176">
    <property type="component" value="Unassembled WGS sequence"/>
</dbReference>
<dbReference type="OrthoDB" id="9804595at2"/>
<accession>A0A5C6AS20</accession>
<dbReference type="GO" id="GO:0004029">
    <property type="term" value="F:aldehyde dehydrogenase (NAD+) activity"/>
    <property type="evidence" value="ECO:0007669"/>
    <property type="project" value="TreeGrafter"/>
</dbReference>
<name>A0A5C6AS20_9BACT</name>
<dbReference type="AlphaFoldDB" id="A0A5C6AS20"/>
<organism evidence="2 3">
    <name type="scientific">Stieleria varia</name>
    <dbReference type="NCBI Taxonomy" id="2528005"/>
    <lineage>
        <taxon>Bacteria</taxon>
        <taxon>Pseudomonadati</taxon>
        <taxon>Planctomycetota</taxon>
        <taxon>Planctomycetia</taxon>
        <taxon>Pirellulales</taxon>
        <taxon>Pirellulaceae</taxon>
        <taxon>Stieleria</taxon>
    </lineage>
</organism>
<proteinExistence type="predicted"/>
<dbReference type="PANTHER" id="PTHR48079">
    <property type="entry name" value="PROTEIN YEEZ"/>
    <property type="match status" value="1"/>
</dbReference>
<evidence type="ECO:0000259" key="1">
    <source>
        <dbReference type="Pfam" id="PF01370"/>
    </source>
</evidence>
<dbReference type="PANTHER" id="PTHR48079:SF6">
    <property type="entry name" value="NAD(P)-BINDING DOMAIN-CONTAINING PROTEIN-RELATED"/>
    <property type="match status" value="1"/>
</dbReference>